<keyword evidence="1" id="KW-0472">Membrane</keyword>
<evidence type="ECO:0000256" key="1">
    <source>
        <dbReference type="SAM" id="Phobius"/>
    </source>
</evidence>
<dbReference type="Proteomes" id="UP000279994">
    <property type="component" value="Unassembled WGS sequence"/>
</dbReference>
<dbReference type="OrthoDB" id="5241047at2"/>
<keyword evidence="3" id="KW-1185">Reference proteome</keyword>
<dbReference type="Pfam" id="PF13289">
    <property type="entry name" value="SIR2_2"/>
    <property type="match status" value="1"/>
</dbReference>
<keyword evidence="1" id="KW-0812">Transmembrane</keyword>
<evidence type="ECO:0000313" key="3">
    <source>
        <dbReference type="Proteomes" id="UP000279994"/>
    </source>
</evidence>
<dbReference type="AlphaFoldDB" id="A0A3N0GHR9"/>
<keyword evidence="1" id="KW-1133">Transmembrane helix</keyword>
<reference evidence="2 3" key="1">
    <citation type="submission" date="2018-11" db="EMBL/GenBank/DDBJ databases">
        <authorList>
            <person name="Li F."/>
        </authorList>
    </citation>
    <scope>NUCLEOTIDE SEQUENCE [LARGE SCALE GENOMIC DNA]</scope>
    <source>
        <strain evidence="2 3">Gsoil 818</strain>
    </source>
</reference>
<name>A0A3N0GHR9_9ACTN</name>
<dbReference type="InterPro" id="IPR029035">
    <property type="entry name" value="DHS-like_NAD/FAD-binding_dom"/>
</dbReference>
<proteinExistence type="predicted"/>
<sequence>MTWHQDAGNADLMVRLRAALAGGGRVLVFLGAGVSYGAARIKSRQYFDNEKYRPWPPFDHPHSEWSSNDDGLPLPSWPWLVSRMHRELVHHSDSSEHESLAKFFLEEGPLDCAQLFRQTVGEANYREFLLAQFSIDRQPFIEVTQSHRALIELDLPLLFTTNYDELIELAYLQAGTPIRVSISEEQFIARRAEQPARHLVKLHGSIDQPATIVLTRNDYARARIERKEMLNHLRSEMAETSFLFVGFSLSDPNFGLLYDDIRMVYEMNVPASYTVQARRDPVKQRYLMSMDINTIWLDGWNQLPQFLSRLSPTFAEPETRTS</sequence>
<protein>
    <submittedName>
        <fullName evidence="2">SIR2 family protein</fullName>
    </submittedName>
</protein>
<dbReference type="SUPFAM" id="SSF52467">
    <property type="entry name" value="DHS-like NAD/FAD-binding domain"/>
    <property type="match status" value="1"/>
</dbReference>
<evidence type="ECO:0000313" key="2">
    <source>
        <dbReference type="EMBL" id="RNM11736.1"/>
    </source>
</evidence>
<dbReference type="RefSeq" id="WP_123224967.1">
    <property type="nucleotide sequence ID" value="NZ_RJSF01000047.1"/>
</dbReference>
<comment type="caution">
    <text evidence="2">The sequence shown here is derived from an EMBL/GenBank/DDBJ whole genome shotgun (WGS) entry which is preliminary data.</text>
</comment>
<dbReference type="Gene3D" id="3.40.50.1220">
    <property type="entry name" value="TPP-binding domain"/>
    <property type="match status" value="1"/>
</dbReference>
<feature type="transmembrane region" description="Helical" evidence="1">
    <location>
        <begin position="20"/>
        <end position="39"/>
    </location>
</feature>
<dbReference type="EMBL" id="RJSF01000047">
    <property type="protein sequence ID" value="RNM11736.1"/>
    <property type="molecule type" value="Genomic_DNA"/>
</dbReference>
<organism evidence="2 3">
    <name type="scientific">Nocardioides pocheonensis</name>
    <dbReference type="NCBI Taxonomy" id="661485"/>
    <lineage>
        <taxon>Bacteria</taxon>
        <taxon>Bacillati</taxon>
        <taxon>Actinomycetota</taxon>
        <taxon>Actinomycetes</taxon>
        <taxon>Propionibacteriales</taxon>
        <taxon>Nocardioidaceae</taxon>
        <taxon>Nocardioides</taxon>
    </lineage>
</organism>
<gene>
    <name evidence="2" type="ORF">EFL26_21505</name>
</gene>
<accession>A0A3N0GHR9</accession>